<dbReference type="InterPro" id="IPR042267">
    <property type="entry name" value="VTC_sf"/>
</dbReference>
<dbReference type="RefSeq" id="WP_149160882.1">
    <property type="nucleotide sequence ID" value="NZ_CP043505.1"/>
</dbReference>
<dbReference type="Pfam" id="PF09359">
    <property type="entry name" value="VTC"/>
    <property type="match status" value="1"/>
</dbReference>
<dbReference type="KEGG" id="ail:FLP10_10915"/>
<dbReference type="OrthoDB" id="148766at2"/>
<dbReference type="Gene3D" id="3.20.100.30">
    <property type="entry name" value="VTC, catalytic tunnel domain"/>
    <property type="match status" value="1"/>
</dbReference>
<evidence type="ECO:0000313" key="4">
    <source>
        <dbReference type="Proteomes" id="UP000324678"/>
    </source>
</evidence>
<feature type="compositionally biased region" description="Polar residues" evidence="1">
    <location>
        <begin position="287"/>
        <end position="297"/>
    </location>
</feature>
<dbReference type="InterPro" id="IPR018966">
    <property type="entry name" value="VTC_domain"/>
</dbReference>
<evidence type="ECO:0000256" key="1">
    <source>
        <dbReference type="SAM" id="MobiDB-lite"/>
    </source>
</evidence>
<protein>
    <submittedName>
        <fullName evidence="3">VTC domain-containing protein</fullName>
    </submittedName>
</protein>
<dbReference type="GO" id="GO:0006799">
    <property type="term" value="P:polyphosphate biosynthetic process"/>
    <property type="evidence" value="ECO:0007669"/>
    <property type="project" value="UniProtKB-ARBA"/>
</dbReference>
<evidence type="ECO:0000313" key="3">
    <source>
        <dbReference type="EMBL" id="QEO14863.1"/>
    </source>
</evidence>
<reference evidence="3 4" key="1">
    <citation type="submission" date="2019-09" db="EMBL/GenBank/DDBJ databases">
        <title>Genome sequencing of strain KACC 19306.</title>
        <authorList>
            <person name="Heo J."/>
            <person name="Kim S.-J."/>
            <person name="Kim J.-S."/>
            <person name="Hong S.-B."/>
            <person name="Kwon S.-W."/>
        </authorList>
    </citation>
    <scope>NUCLEOTIDE SEQUENCE [LARGE SCALE GENOMIC DNA]</scope>
    <source>
        <strain evidence="3 4">KACC 19306</strain>
    </source>
</reference>
<feature type="region of interest" description="Disordered" evidence="1">
    <location>
        <begin position="270"/>
        <end position="303"/>
    </location>
</feature>
<dbReference type="AlphaFoldDB" id="A0A5C1YFN4"/>
<feature type="domain" description="VTC" evidence="2">
    <location>
        <begin position="34"/>
        <end position="250"/>
    </location>
</feature>
<accession>A0A5C1YFN4</accession>
<evidence type="ECO:0000259" key="2">
    <source>
        <dbReference type="Pfam" id="PF09359"/>
    </source>
</evidence>
<sequence length="303" mass="32853">MTAPGAREQALASLGALAAVSLEELNARAELLTRVDRKYLLPLADLPRVLDRLPAGTLALEIDGTRAQPYESVYFDTDDLISFTLAARGRRRRFKVRTRNYLGSDLAFLEVKTRGGRAMTVKDRVAVDPDAAAALGSDGHAYTREVLDDSGIGAPADLHLGAVLTTRYRRATLLVSAAAGRPESRATVDLDLTWVDRGRGGSFPTTMTTPDRVIVETKSGTSAGEVDRALWACGHRPARISKYATGLAALRPDLPSNRWHRVLARDFADARREPGPPATWWPDQATCPATSANPTTPRTKETP</sequence>
<dbReference type="EMBL" id="CP043505">
    <property type="protein sequence ID" value="QEO14863.1"/>
    <property type="molecule type" value="Genomic_DNA"/>
</dbReference>
<dbReference type="Proteomes" id="UP000324678">
    <property type="component" value="Chromosome"/>
</dbReference>
<keyword evidence="4" id="KW-1185">Reference proteome</keyword>
<gene>
    <name evidence="3" type="ORF">FLP10_10915</name>
</gene>
<organism evidence="3 4">
    <name type="scientific">Agromyces intestinalis</name>
    <dbReference type="NCBI Taxonomy" id="2592652"/>
    <lineage>
        <taxon>Bacteria</taxon>
        <taxon>Bacillati</taxon>
        <taxon>Actinomycetota</taxon>
        <taxon>Actinomycetes</taxon>
        <taxon>Micrococcales</taxon>
        <taxon>Microbacteriaceae</taxon>
        <taxon>Agromyces</taxon>
    </lineage>
</organism>
<proteinExistence type="predicted"/>
<name>A0A5C1YFN4_9MICO</name>